<dbReference type="KEGG" id="chih:GWR21_02110"/>
<dbReference type="AlphaFoldDB" id="A0A6B9Z987"/>
<organism evidence="1 2">
    <name type="scientific">Chitinophaga agri</name>
    <dbReference type="NCBI Taxonomy" id="2703787"/>
    <lineage>
        <taxon>Bacteria</taxon>
        <taxon>Pseudomonadati</taxon>
        <taxon>Bacteroidota</taxon>
        <taxon>Chitinophagia</taxon>
        <taxon>Chitinophagales</taxon>
        <taxon>Chitinophagaceae</taxon>
        <taxon>Chitinophaga</taxon>
    </lineage>
</organism>
<evidence type="ECO:0000313" key="1">
    <source>
        <dbReference type="EMBL" id="QHS58429.1"/>
    </source>
</evidence>
<sequence>MEKSVNVPAAAVWNSTDNQWELGEKNAAGQPTGTWKYWHVDGHFAGTVEYGDGTSPYQIKRFHPDGTIAQEGLWCGGDLWTGTYRWTKSDHPTTEPFPVPAEYDSPFVWIAEFDYPGDGPWYNAQRYFNRERQPVNAEGVPLPARPATVSQRAHYAIEHGQHKWVMGTVNIRIAKYVGEYQEWDLNGALKVRRIYNEDGEIALEESYEYGSLWMSKAHSPGELLQTFYYISSQPPVAKSASLYRNGGQDVTTAYFNTAGNKLYSVRSERLMPLHERRYYNDALVYEGVQLDDKPKTLLSVKYFYPDGSILVDYTSNGDGTGVWRLYERSGAEMLSMEEKEEAFRSKRKRWAYLLPSLSDYEEDTLLPDWESVIENFKMEKRRQLTREKMAALVAPAHLSKELKKTDWENIDTAMGGGSRLPLAVKGLLSDDNDVASMSADIIWYEIEHQQSLYEATYKIAGIVAKMLPLYGDTPAIQQRMRSFLFEVFGQAYFDYPKKAYKATIKSLLPAAPLLLRWANDSDNDTARQAQYLLLHMGEAVPDTETLLLQEWNNTAHTAQRRQFAAFLLARYYLNSKQPAKLVSMFSEALQTETDKMLRLIMAIHLVLATKKQAQAAWLSELLQALTDPDAAHYDDFYALTPYTTGTDVSEYALMVLGHAKKAVLEDNIFVLINMLPESNSLKQVTLLQALFSVLFPDGVELNKFSPAQQQTLLAAATVIDQHPNFVNHMEVFSNFNIPYDTYELTQLAARPVARSRKKAE</sequence>
<proteinExistence type="predicted"/>
<keyword evidence="2" id="KW-1185">Reference proteome</keyword>
<dbReference type="Proteomes" id="UP000476411">
    <property type="component" value="Chromosome"/>
</dbReference>
<gene>
    <name evidence="1" type="ORF">GWR21_02110</name>
</gene>
<name>A0A6B9Z987_9BACT</name>
<reference evidence="1 2" key="1">
    <citation type="submission" date="2020-01" db="EMBL/GenBank/DDBJ databases">
        <title>Complete genome sequence of Chitinophaga sp. H33E-04 isolated from quinoa roots.</title>
        <authorList>
            <person name="Weon H.-Y."/>
            <person name="Lee S.A."/>
        </authorList>
    </citation>
    <scope>NUCLEOTIDE SEQUENCE [LARGE SCALE GENOMIC DNA]</scope>
    <source>
        <strain evidence="1 2">H33E-04</strain>
    </source>
</reference>
<evidence type="ECO:0000313" key="2">
    <source>
        <dbReference type="Proteomes" id="UP000476411"/>
    </source>
</evidence>
<accession>A0A6B9Z987</accession>
<dbReference type="EMBL" id="CP048113">
    <property type="protein sequence ID" value="QHS58429.1"/>
    <property type="molecule type" value="Genomic_DNA"/>
</dbReference>
<protein>
    <submittedName>
        <fullName evidence="1">Uncharacterized protein</fullName>
    </submittedName>
</protein>
<dbReference type="RefSeq" id="WP_162330132.1">
    <property type="nucleotide sequence ID" value="NZ_CP048113.1"/>
</dbReference>